<dbReference type="EMBL" id="FUWX01000019">
    <property type="protein sequence ID" value="SJZ99753.1"/>
    <property type="molecule type" value="Genomic_DNA"/>
</dbReference>
<dbReference type="STRING" id="180163.SAMN02745174_02214"/>
<dbReference type="Proteomes" id="UP000191153">
    <property type="component" value="Unassembled WGS sequence"/>
</dbReference>
<organism evidence="1 2">
    <name type="scientific">Cetobacterium ceti</name>
    <dbReference type="NCBI Taxonomy" id="180163"/>
    <lineage>
        <taxon>Bacteria</taxon>
        <taxon>Fusobacteriati</taxon>
        <taxon>Fusobacteriota</taxon>
        <taxon>Fusobacteriia</taxon>
        <taxon>Fusobacteriales</taxon>
        <taxon>Fusobacteriaceae</taxon>
        <taxon>Cetobacterium</taxon>
    </lineage>
</organism>
<dbReference type="AlphaFoldDB" id="A0A1T4Q7M0"/>
<accession>A0A1T4Q7M0</accession>
<reference evidence="1 2" key="1">
    <citation type="submission" date="2017-02" db="EMBL/GenBank/DDBJ databases">
        <authorList>
            <person name="Peterson S.W."/>
        </authorList>
    </citation>
    <scope>NUCLEOTIDE SEQUENCE [LARGE SCALE GENOMIC DNA]</scope>
    <source>
        <strain evidence="1 2">ATCC 700028</strain>
    </source>
</reference>
<protein>
    <submittedName>
        <fullName evidence="1">Uncharacterized protein</fullName>
    </submittedName>
</protein>
<dbReference type="RefSeq" id="WP_078694658.1">
    <property type="nucleotide sequence ID" value="NZ_FUWX01000019.1"/>
</dbReference>
<sequence>MKIKNYSGSYPSFDSKVITDFISKSFLRKYGIEEQNYKEMLESLSSEAITFLGMKIHKDLELEEKEFNLLRSLYVQYSLFSKMENEEIAQDKMDLLIGTINSINSRYKKELEENNSFIGIGVY</sequence>
<keyword evidence="2" id="KW-1185">Reference proteome</keyword>
<evidence type="ECO:0000313" key="1">
    <source>
        <dbReference type="EMBL" id="SJZ99753.1"/>
    </source>
</evidence>
<evidence type="ECO:0000313" key="2">
    <source>
        <dbReference type="Proteomes" id="UP000191153"/>
    </source>
</evidence>
<name>A0A1T4Q7M0_9FUSO</name>
<gene>
    <name evidence="1" type="ORF">SAMN02745174_02214</name>
</gene>
<proteinExistence type="predicted"/>